<comment type="caution">
    <text evidence="1">The sequence shown here is derived from an EMBL/GenBank/DDBJ whole genome shotgun (WGS) entry which is preliminary data.</text>
</comment>
<evidence type="ECO:0000313" key="1">
    <source>
        <dbReference type="EMBL" id="GIZ04300.1"/>
    </source>
</evidence>
<evidence type="ECO:0000313" key="2">
    <source>
        <dbReference type="Proteomes" id="UP001054945"/>
    </source>
</evidence>
<keyword evidence="2" id="KW-1185">Reference proteome</keyword>
<name>A0AAV4YDK3_CAEEX</name>
<proteinExistence type="predicted"/>
<protein>
    <submittedName>
        <fullName evidence="1">Uncharacterized protein</fullName>
    </submittedName>
</protein>
<organism evidence="1 2">
    <name type="scientific">Caerostris extrusa</name>
    <name type="common">Bark spider</name>
    <name type="synonym">Caerostris bankana</name>
    <dbReference type="NCBI Taxonomy" id="172846"/>
    <lineage>
        <taxon>Eukaryota</taxon>
        <taxon>Metazoa</taxon>
        <taxon>Ecdysozoa</taxon>
        <taxon>Arthropoda</taxon>
        <taxon>Chelicerata</taxon>
        <taxon>Arachnida</taxon>
        <taxon>Araneae</taxon>
        <taxon>Araneomorphae</taxon>
        <taxon>Entelegynae</taxon>
        <taxon>Araneoidea</taxon>
        <taxon>Araneidae</taxon>
        <taxon>Caerostris</taxon>
    </lineage>
</organism>
<dbReference type="Proteomes" id="UP001054945">
    <property type="component" value="Unassembled WGS sequence"/>
</dbReference>
<accession>A0AAV4YDK3</accession>
<sequence>MRFDISQCQKSIPSCFRIKQLSRRTNCLLQTNHLNLFQEFHQRLNDFPECPALFLTILIQKHQPKEKVRINKRCLRGGISPPEINIHHTSSHCDLFFRFRKISDSFFWEHQFFN</sequence>
<gene>
    <name evidence="1" type="ORF">CEXT_89581</name>
</gene>
<reference evidence="1 2" key="1">
    <citation type="submission" date="2021-06" db="EMBL/GenBank/DDBJ databases">
        <title>Caerostris extrusa draft genome.</title>
        <authorList>
            <person name="Kono N."/>
            <person name="Arakawa K."/>
        </authorList>
    </citation>
    <scope>NUCLEOTIDE SEQUENCE [LARGE SCALE GENOMIC DNA]</scope>
</reference>
<dbReference type="AlphaFoldDB" id="A0AAV4YDK3"/>
<dbReference type="EMBL" id="BPLR01001716">
    <property type="protein sequence ID" value="GIZ04300.1"/>
    <property type="molecule type" value="Genomic_DNA"/>
</dbReference>